<evidence type="ECO:0000256" key="1">
    <source>
        <dbReference type="ARBA" id="ARBA00006484"/>
    </source>
</evidence>
<comment type="caution">
    <text evidence="3">The sequence shown here is derived from an EMBL/GenBank/DDBJ whole genome shotgun (WGS) entry which is preliminary data.</text>
</comment>
<dbReference type="SUPFAM" id="SSF51735">
    <property type="entry name" value="NAD(P)-binding Rossmann-fold domains"/>
    <property type="match status" value="1"/>
</dbReference>
<reference evidence="3 4" key="1">
    <citation type="submission" date="2017-12" db="EMBL/GenBank/DDBJ databases">
        <title>Taxonomic description and draft genome of Pradoshia cofamensis Gen. nov., sp. nov., a thermotolerant bacillale isolated from anterior gut of earthworm Eisenia fetida.</title>
        <authorList>
            <person name="Saha T."/>
            <person name="Chakraborty R."/>
        </authorList>
    </citation>
    <scope>NUCLEOTIDE SEQUENCE [LARGE SCALE GENOMIC DNA]</scope>
    <source>
        <strain evidence="3 4">EAG3</strain>
    </source>
</reference>
<evidence type="ECO:0000313" key="3">
    <source>
        <dbReference type="EMBL" id="PQD96706.1"/>
    </source>
</evidence>
<keyword evidence="2" id="KW-0560">Oxidoreductase</keyword>
<dbReference type="Gene3D" id="3.40.50.720">
    <property type="entry name" value="NAD(P)-binding Rossmann-like Domain"/>
    <property type="match status" value="1"/>
</dbReference>
<dbReference type="Proteomes" id="UP000239663">
    <property type="component" value="Unassembled WGS sequence"/>
</dbReference>
<dbReference type="NCBIfam" id="NF009389">
    <property type="entry name" value="PRK12748.1"/>
    <property type="match status" value="1"/>
</dbReference>
<dbReference type="RefSeq" id="WP_104847803.1">
    <property type="nucleotide sequence ID" value="NZ_PKOZ01000001.1"/>
</dbReference>
<dbReference type="PRINTS" id="PR00080">
    <property type="entry name" value="SDRFAMILY"/>
</dbReference>
<dbReference type="InterPro" id="IPR036291">
    <property type="entry name" value="NAD(P)-bd_dom_sf"/>
</dbReference>
<organism evidence="3 4">
    <name type="scientific">Pradoshia eiseniae</name>
    <dbReference type="NCBI Taxonomy" id="2064768"/>
    <lineage>
        <taxon>Bacteria</taxon>
        <taxon>Bacillati</taxon>
        <taxon>Bacillota</taxon>
        <taxon>Bacilli</taxon>
        <taxon>Bacillales</taxon>
        <taxon>Bacillaceae</taxon>
        <taxon>Pradoshia</taxon>
    </lineage>
</organism>
<comment type="similarity">
    <text evidence="1">Belongs to the short-chain dehydrogenases/reductases (SDR) family.</text>
</comment>
<proteinExistence type="inferred from homology"/>
<dbReference type="InterPro" id="IPR002347">
    <property type="entry name" value="SDR_fam"/>
</dbReference>
<sequence length="251" mass="27087">MTQSNHKVALVTGASNRRDIGTAICRQLAGKGFDLFFTHWKAEPDWIEEFHHELKRAGINSGSAEIDLSEADAAFQILDAAQLTIGLPSILVNNAAHSVRDGYRELDARILDEHYQVNMRATFLLSVEFARRFEASGAESGRIINLTSGQDLGPMPGELAYAATKGAISAFTKSLSAELAPIGITVNAVNPGATDSTWMNEGIRQHLLPKFPMGRIGQPSDIAKLIGFLASEEGGWITGQVIHSEGGFLRG</sequence>
<dbReference type="CDD" id="cd05233">
    <property type="entry name" value="SDR_c"/>
    <property type="match status" value="1"/>
</dbReference>
<dbReference type="OrthoDB" id="9803333at2"/>
<protein>
    <submittedName>
        <fullName evidence="3">Oxidoreductase</fullName>
    </submittedName>
</protein>
<accession>A0A2S7N3V9</accession>
<dbReference type="Pfam" id="PF13561">
    <property type="entry name" value="adh_short_C2"/>
    <property type="match status" value="1"/>
</dbReference>
<dbReference type="InterPro" id="IPR020904">
    <property type="entry name" value="Sc_DH/Rdtase_CS"/>
</dbReference>
<dbReference type="PANTHER" id="PTHR48107:SF7">
    <property type="entry name" value="RE15974P"/>
    <property type="match status" value="1"/>
</dbReference>
<dbReference type="EMBL" id="PKOZ01000001">
    <property type="protein sequence ID" value="PQD96706.1"/>
    <property type="molecule type" value="Genomic_DNA"/>
</dbReference>
<dbReference type="PROSITE" id="PS00061">
    <property type="entry name" value="ADH_SHORT"/>
    <property type="match status" value="1"/>
</dbReference>
<dbReference type="GO" id="GO:0016614">
    <property type="term" value="F:oxidoreductase activity, acting on CH-OH group of donors"/>
    <property type="evidence" value="ECO:0007669"/>
    <property type="project" value="UniProtKB-ARBA"/>
</dbReference>
<name>A0A2S7N3V9_9BACI</name>
<evidence type="ECO:0000313" key="4">
    <source>
        <dbReference type="Proteomes" id="UP000239663"/>
    </source>
</evidence>
<dbReference type="AlphaFoldDB" id="A0A2S7N3V9"/>
<evidence type="ECO:0000256" key="2">
    <source>
        <dbReference type="ARBA" id="ARBA00023002"/>
    </source>
</evidence>
<dbReference type="PRINTS" id="PR00081">
    <property type="entry name" value="GDHRDH"/>
</dbReference>
<gene>
    <name evidence="3" type="ORF">CYL18_02095</name>
</gene>
<keyword evidence="4" id="KW-1185">Reference proteome</keyword>
<dbReference type="PANTHER" id="PTHR48107">
    <property type="entry name" value="NADPH-DEPENDENT ALDEHYDE REDUCTASE-LIKE PROTEIN, CHLOROPLASTIC-RELATED"/>
    <property type="match status" value="1"/>
</dbReference>